<dbReference type="SUPFAM" id="SSF53474">
    <property type="entry name" value="alpha/beta-Hydrolases"/>
    <property type="match status" value="1"/>
</dbReference>
<evidence type="ECO:0000313" key="2">
    <source>
        <dbReference type="EMBL" id="SCZ50520.1"/>
    </source>
</evidence>
<dbReference type="AlphaFoldDB" id="A0A1G5PN43"/>
<dbReference type="OrthoDB" id="9793083at2"/>
<name>A0A1G5PN43_9RHOB</name>
<dbReference type="InterPro" id="IPR000073">
    <property type="entry name" value="AB_hydrolase_1"/>
</dbReference>
<dbReference type="RefSeq" id="WP_090215124.1">
    <property type="nucleotide sequence ID" value="NZ_FMWG01000001.1"/>
</dbReference>
<dbReference type="STRING" id="1156985.SAMN04488118_101302"/>
<dbReference type="Proteomes" id="UP000198767">
    <property type="component" value="Unassembled WGS sequence"/>
</dbReference>
<organism evidence="2 3">
    <name type="scientific">Epibacterium ulvae</name>
    <dbReference type="NCBI Taxonomy" id="1156985"/>
    <lineage>
        <taxon>Bacteria</taxon>
        <taxon>Pseudomonadati</taxon>
        <taxon>Pseudomonadota</taxon>
        <taxon>Alphaproteobacteria</taxon>
        <taxon>Rhodobacterales</taxon>
        <taxon>Roseobacteraceae</taxon>
        <taxon>Epibacterium</taxon>
    </lineage>
</organism>
<dbReference type="GO" id="GO:0042952">
    <property type="term" value="P:beta-ketoadipate pathway"/>
    <property type="evidence" value="ECO:0007669"/>
    <property type="project" value="InterPro"/>
</dbReference>
<dbReference type="InterPro" id="IPR050266">
    <property type="entry name" value="AB_hydrolase_sf"/>
</dbReference>
<feature type="domain" description="AB hydrolase-1" evidence="1">
    <location>
        <begin position="22"/>
        <end position="243"/>
    </location>
</feature>
<dbReference type="InterPro" id="IPR029058">
    <property type="entry name" value="AB_hydrolase_fold"/>
</dbReference>
<proteinExistence type="predicted"/>
<dbReference type="PANTHER" id="PTHR43798">
    <property type="entry name" value="MONOACYLGLYCEROL LIPASE"/>
    <property type="match status" value="1"/>
</dbReference>
<dbReference type="GO" id="GO:0047570">
    <property type="term" value="F:3-oxoadipate enol-lactonase activity"/>
    <property type="evidence" value="ECO:0007669"/>
    <property type="project" value="InterPro"/>
</dbReference>
<evidence type="ECO:0000313" key="3">
    <source>
        <dbReference type="Proteomes" id="UP000198767"/>
    </source>
</evidence>
<dbReference type="Gene3D" id="3.40.50.1820">
    <property type="entry name" value="alpha/beta hydrolase"/>
    <property type="match status" value="1"/>
</dbReference>
<reference evidence="2 3" key="1">
    <citation type="submission" date="2016-10" db="EMBL/GenBank/DDBJ databases">
        <authorList>
            <person name="de Groot N.N."/>
        </authorList>
    </citation>
    <scope>NUCLEOTIDE SEQUENCE [LARGE SCALE GENOMIC DNA]</scope>
    <source>
        <strain evidence="2 3">U95</strain>
    </source>
</reference>
<gene>
    <name evidence="2" type="ORF">SAMN04488118_101302</name>
</gene>
<dbReference type="Pfam" id="PF00561">
    <property type="entry name" value="Abhydrolase_1"/>
    <property type="match status" value="1"/>
</dbReference>
<accession>A0A1G5PN43</accession>
<evidence type="ECO:0000259" key="1">
    <source>
        <dbReference type="Pfam" id="PF00561"/>
    </source>
</evidence>
<dbReference type="NCBIfam" id="TIGR02427">
    <property type="entry name" value="protocat_pcaD"/>
    <property type="match status" value="1"/>
</dbReference>
<dbReference type="InterPro" id="IPR026968">
    <property type="entry name" value="PcaD/CatD"/>
</dbReference>
<dbReference type="PRINTS" id="PR00111">
    <property type="entry name" value="ABHYDROLASE"/>
</dbReference>
<dbReference type="EMBL" id="FMWG01000001">
    <property type="protein sequence ID" value="SCZ50520.1"/>
    <property type="molecule type" value="Genomic_DNA"/>
</dbReference>
<protein>
    <submittedName>
        <fullName evidence="2">3-oxoadipate enol-lactonase</fullName>
    </submittedName>
</protein>
<sequence>MQRADLGDVQINYVIEGSDTAPTLVFAQGLGCDLRIWKQVVERLPKSLRILRYDMRGHGQSSCPEPPYRMGNLVRDSERLLDHLNIRDSLFVGHGLGGMVAQGLAIKRLDQIRAMVLSNTAAKLGMVDMWETRSAQVLGHGVSALEQDTMKRWFTRAFLKSNEIAPWRDMFLSQPENGYAGSCAAIAGTDFYTPTSGLRLPALGIAGTEDGVTPADLVRETVGLIPGSDVAIVRRAGHLPSVEQPDTYTQLLMEFIDRTGHLGIAR</sequence>
<keyword evidence="3" id="KW-1185">Reference proteome</keyword>